<dbReference type="Proteomes" id="UP001202328">
    <property type="component" value="Unassembled WGS sequence"/>
</dbReference>
<keyword evidence="3" id="KW-0863">Zinc-finger</keyword>
<comment type="subcellular location">
    <subcellularLocation>
        <location evidence="1">Nucleus</location>
    </subcellularLocation>
</comment>
<dbReference type="CDD" id="cd15612">
    <property type="entry name" value="PHD_OBE1_like"/>
    <property type="match status" value="1"/>
</dbReference>
<dbReference type="EMBL" id="JAJJMB010000083">
    <property type="protein sequence ID" value="KAI3963117.1"/>
    <property type="molecule type" value="Genomic_DNA"/>
</dbReference>
<feature type="compositionally biased region" description="Acidic residues" evidence="8">
    <location>
        <begin position="357"/>
        <end position="372"/>
    </location>
</feature>
<dbReference type="GO" id="GO:0010492">
    <property type="term" value="P:maintenance of shoot apical meristem identity"/>
    <property type="evidence" value="ECO:0007669"/>
    <property type="project" value="TreeGrafter"/>
</dbReference>
<dbReference type="InterPro" id="IPR032535">
    <property type="entry name" value="Oberon_CC"/>
</dbReference>
<evidence type="ECO:0000256" key="7">
    <source>
        <dbReference type="SAM" id="Coils"/>
    </source>
</evidence>
<evidence type="ECO:0000256" key="3">
    <source>
        <dbReference type="ARBA" id="ARBA00022771"/>
    </source>
</evidence>
<feature type="coiled-coil region" evidence="7">
    <location>
        <begin position="1231"/>
        <end position="1299"/>
    </location>
</feature>
<dbReference type="InterPro" id="IPR004082">
    <property type="entry name" value="OBERON"/>
</dbReference>
<evidence type="ECO:0000256" key="4">
    <source>
        <dbReference type="ARBA" id="ARBA00022833"/>
    </source>
</evidence>
<feature type="compositionally biased region" description="Pro residues" evidence="8">
    <location>
        <begin position="8"/>
        <end position="17"/>
    </location>
</feature>
<evidence type="ECO:0008006" key="13">
    <source>
        <dbReference type="Google" id="ProtNLM"/>
    </source>
</evidence>
<evidence type="ECO:0000256" key="1">
    <source>
        <dbReference type="ARBA" id="ARBA00004123"/>
    </source>
</evidence>
<keyword evidence="12" id="KW-1185">Reference proteome</keyword>
<dbReference type="InterPro" id="IPR032881">
    <property type="entry name" value="Oberon-like_PHD"/>
</dbReference>
<dbReference type="GO" id="GO:0010078">
    <property type="term" value="P:maintenance of root meristem identity"/>
    <property type="evidence" value="ECO:0007669"/>
    <property type="project" value="TreeGrafter"/>
</dbReference>
<reference evidence="11" key="1">
    <citation type="submission" date="2022-04" db="EMBL/GenBank/DDBJ databases">
        <title>A functionally conserved STORR gene fusion in Papaver species that diverged 16.8 million years ago.</title>
        <authorList>
            <person name="Catania T."/>
        </authorList>
    </citation>
    <scope>NUCLEOTIDE SEQUENCE</scope>
    <source>
        <strain evidence="11">S-188037</strain>
    </source>
</reference>
<feature type="compositionally biased region" description="Basic and acidic residues" evidence="8">
    <location>
        <begin position="387"/>
        <end position="426"/>
    </location>
</feature>
<dbReference type="GO" id="GO:0008270">
    <property type="term" value="F:zinc ion binding"/>
    <property type="evidence" value="ECO:0007669"/>
    <property type="project" value="UniProtKB-KW"/>
</dbReference>
<dbReference type="Pfam" id="PF07227">
    <property type="entry name" value="PHD_Oberon"/>
    <property type="match status" value="1"/>
</dbReference>
<evidence type="ECO:0000259" key="9">
    <source>
        <dbReference type="Pfam" id="PF07227"/>
    </source>
</evidence>
<feature type="compositionally biased region" description="Basic and acidic residues" evidence="8">
    <location>
        <begin position="338"/>
        <end position="350"/>
    </location>
</feature>
<evidence type="ECO:0000256" key="5">
    <source>
        <dbReference type="ARBA" id="ARBA00023054"/>
    </source>
</evidence>
<dbReference type="Pfam" id="PF16312">
    <property type="entry name" value="Oberon_cc"/>
    <property type="match status" value="1"/>
</dbReference>
<feature type="compositionally biased region" description="Polar residues" evidence="8">
    <location>
        <begin position="203"/>
        <end position="216"/>
    </location>
</feature>
<keyword evidence="2" id="KW-0479">Metal-binding</keyword>
<feature type="compositionally biased region" description="Polar residues" evidence="8">
    <location>
        <begin position="812"/>
        <end position="821"/>
    </location>
</feature>
<sequence length="1330" mass="148008">MYPQWPVHSPPGAPPGYQPYLMQVGGGGGGSEKGGGSWGGGGRRREKKDLDRSLSSSSHRRFYNRKGLSSSSSYDRSIDDDREVSRSSRKQRIDQDSSEPFDRTTCRKNNFDRYRDNSDRGIPVSSSSPRNVYGGGGGDRTQLLRSDSVSGYRRDYPKGIRSERDRSRREGSVSSRREESSVFSWRRSNVLNKDSDEDPKLSSDVSRGTTNNNQRAPSEDRVNVKSPKGSWRDVKSPQGPSKDVVVKIPQGLSRDVVVKSPQGSLRYAVKSPQGWSRDIVRSPRGWSRDAIKSPQGSSREVVVSPQGSSRDAVKSPQGSSRDVKSPPWSKESSCEQSKSGEVKKNDEVQRESGSCSEMEEGELEPEPEPDSEPIEKPQLIAENPVGDMREVEYKNKIDPDVEESKYLSKEKLEGNGEYGVDGKQETRGLVTLPDTVKENGKLPYSEDSSVDGISRSKEVDEEKADDMEENARSRNECVSTTNVNPRPPGDEVESEGESAMKSLPSEELQKDGKGIDLEVKAEDVGLVDSRKEAAEQNRALDVTLTLTNDKLTQNIKDKGKSLAVSPSSEANLNKNGPCMERDLLLSRDDAMEGPSSRGFELFFSPIVTRIEKTNSSGVNNQKDEKLKIEPLELCLGLPNVSLPLPLNSVDPIPTSSSPSHARSIQSFPTTLRSNSDAFTTSMSFSGSQTFVHNPSCSLTQNSFENNYEQSVGSHPIFQGVDQASHGTWPAQSSVDLKRKEVPLYQRILLNGNGSLQPPQTFQGVLNSQTSQVQHHKVSEGSNSGVHVRLDRQSSLSRQLSGLQSRHHDDVRSPSNSMGSQDTRSEYSNKKRLMRERSSGSLIRSNSQREFEQQLVVGGTGFGEKIIAMIVSEPIQVMASRFQEMTEQSIAYLKKITYEMIMLEDKCGQLQKALQKRSDVTLETLLKSHRVQLEILVALKTGVRDFLQRSNNIPSSELADIFLNLKCRNPACRSLIPVDECDCKVCLQKNGFCSACMCLVCSKFDMASNTCSWVGCDGCLHWCHTDCGLRESFIRNGQTVTGAHGATEMQFHCVACDHPSEMFGFVKEVFKTCAKEWKAETFSKELEYVKRIFAASNDWRGRKLHDIASHMLPRLESKSSLSEIYNFIMGFFTAVSDSKLGNSSSFSAKESPVIKAGEGSSNGGVGPVQEAKWLVASAGTEKVSPRVESAGKAHPVLDWDHMVGNKHVEDRQKELLTNVDKKYVVGDLESIVRIKKAEAKMFQERADDAKREAEGLKRIAIAKSEKIEEEYRTRITKLRLVEAEERRKQKLEELQVMEREHREYLSMKMRMETDIKDLLMKMESTTGNLGS</sequence>
<dbReference type="InterPro" id="IPR047578">
    <property type="entry name" value="OBE1-like_PHD"/>
</dbReference>
<proteinExistence type="predicted"/>
<evidence type="ECO:0000259" key="10">
    <source>
        <dbReference type="Pfam" id="PF16312"/>
    </source>
</evidence>
<feature type="region of interest" description="Disordered" evidence="8">
    <location>
        <begin position="766"/>
        <end position="845"/>
    </location>
</feature>
<keyword evidence="5 7" id="KW-0175">Coiled coil</keyword>
<evidence type="ECO:0000256" key="2">
    <source>
        <dbReference type="ARBA" id="ARBA00022723"/>
    </source>
</evidence>
<feature type="compositionally biased region" description="Basic and acidic residues" evidence="8">
    <location>
        <begin position="152"/>
        <end position="180"/>
    </location>
</feature>
<keyword evidence="6" id="KW-0539">Nucleus</keyword>
<accession>A0AAD4TNF1</accession>
<evidence type="ECO:0000256" key="6">
    <source>
        <dbReference type="ARBA" id="ARBA00023242"/>
    </source>
</evidence>
<feature type="domain" description="Oberon-like PHD finger" evidence="9">
    <location>
        <begin position="966"/>
        <end position="1089"/>
    </location>
</feature>
<feature type="compositionally biased region" description="Low complexity" evidence="8">
    <location>
        <begin position="792"/>
        <end position="803"/>
    </location>
</feature>
<dbReference type="PANTHER" id="PTHR21736">
    <property type="entry name" value="VERNALIZATION-INSENSITIVE PROTEIN 3"/>
    <property type="match status" value="1"/>
</dbReference>
<protein>
    <recommendedName>
        <fullName evidence="13">Protein OBERON 4</fullName>
    </recommendedName>
</protein>
<organism evidence="11 12">
    <name type="scientific">Papaver atlanticum</name>
    <dbReference type="NCBI Taxonomy" id="357466"/>
    <lineage>
        <taxon>Eukaryota</taxon>
        <taxon>Viridiplantae</taxon>
        <taxon>Streptophyta</taxon>
        <taxon>Embryophyta</taxon>
        <taxon>Tracheophyta</taxon>
        <taxon>Spermatophyta</taxon>
        <taxon>Magnoliopsida</taxon>
        <taxon>Ranunculales</taxon>
        <taxon>Papaveraceae</taxon>
        <taxon>Papaveroideae</taxon>
        <taxon>Papaver</taxon>
    </lineage>
</organism>
<dbReference type="PANTHER" id="PTHR21736:SF20">
    <property type="entry name" value="PROTEIN OBERON 4"/>
    <property type="match status" value="1"/>
</dbReference>
<evidence type="ECO:0000313" key="12">
    <source>
        <dbReference type="Proteomes" id="UP001202328"/>
    </source>
</evidence>
<dbReference type="GO" id="GO:0010468">
    <property type="term" value="P:regulation of gene expression"/>
    <property type="evidence" value="ECO:0007669"/>
    <property type="project" value="TreeGrafter"/>
</dbReference>
<feature type="compositionally biased region" description="Gly residues" evidence="8">
    <location>
        <begin position="24"/>
        <end position="41"/>
    </location>
</feature>
<comment type="caution">
    <text evidence="11">The sequence shown here is derived from an EMBL/GenBank/DDBJ whole genome shotgun (WGS) entry which is preliminary data.</text>
</comment>
<keyword evidence="4" id="KW-0862">Zinc</keyword>
<dbReference type="PRINTS" id="PR01544">
    <property type="entry name" value="ARATH130DUF"/>
</dbReference>
<gene>
    <name evidence="11" type="ORF">MKW98_030282</name>
</gene>
<evidence type="ECO:0000256" key="8">
    <source>
        <dbReference type="SAM" id="MobiDB-lite"/>
    </source>
</evidence>
<evidence type="ECO:0000313" key="11">
    <source>
        <dbReference type="EMBL" id="KAI3963117.1"/>
    </source>
</evidence>
<dbReference type="GO" id="GO:0005634">
    <property type="term" value="C:nucleus"/>
    <property type="evidence" value="ECO:0007669"/>
    <property type="project" value="UniProtKB-SubCell"/>
</dbReference>
<feature type="compositionally biased region" description="Basic and acidic residues" evidence="8">
    <location>
        <begin position="76"/>
        <end position="119"/>
    </location>
</feature>
<name>A0AAD4TNF1_9MAGN</name>
<feature type="domain" description="Oberon coiled-coil region" evidence="10">
    <location>
        <begin position="1213"/>
        <end position="1318"/>
    </location>
</feature>
<feature type="compositionally biased region" description="Basic and acidic residues" evidence="8">
    <location>
        <begin position="278"/>
        <end position="291"/>
    </location>
</feature>
<dbReference type="GO" id="GO:0010071">
    <property type="term" value="P:root meristem specification"/>
    <property type="evidence" value="ECO:0007669"/>
    <property type="project" value="TreeGrafter"/>
</dbReference>
<feature type="region of interest" description="Disordered" evidence="8">
    <location>
        <begin position="1"/>
        <end position="509"/>
    </location>
</feature>